<evidence type="ECO:0000256" key="3">
    <source>
        <dbReference type="ARBA" id="ARBA00022452"/>
    </source>
</evidence>
<dbReference type="InterPro" id="IPR037066">
    <property type="entry name" value="Plug_dom_sf"/>
</dbReference>
<dbReference type="PROSITE" id="PS52016">
    <property type="entry name" value="TONB_DEPENDENT_REC_3"/>
    <property type="match status" value="1"/>
</dbReference>
<dbReference type="InterPro" id="IPR039426">
    <property type="entry name" value="TonB-dep_rcpt-like"/>
</dbReference>
<dbReference type="Gene3D" id="2.60.40.1120">
    <property type="entry name" value="Carboxypeptidase-like, regulatory domain"/>
    <property type="match status" value="1"/>
</dbReference>
<dbReference type="EMBL" id="LT670848">
    <property type="protein sequence ID" value="SHM40456.1"/>
    <property type="molecule type" value="Genomic_DNA"/>
</dbReference>
<keyword evidence="7" id="KW-0406">Ion transport</keyword>
<evidence type="ECO:0000256" key="7">
    <source>
        <dbReference type="ARBA" id="ARBA00023065"/>
    </source>
</evidence>
<dbReference type="PANTHER" id="PTHR32552">
    <property type="entry name" value="FERRICHROME IRON RECEPTOR-RELATED"/>
    <property type="match status" value="1"/>
</dbReference>
<dbReference type="InterPro" id="IPR023997">
    <property type="entry name" value="TonB-dep_OMP_SusC/RagA_CS"/>
</dbReference>
<dbReference type="NCBIfam" id="TIGR04056">
    <property type="entry name" value="OMP_RagA_SusC"/>
    <property type="match status" value="1"/>
</dbReference>
<dbReference type="Pfam" id="PF00593">
    <property type="entry name" value="TonB_dep_Rec_b-barrel"/>
    <property type="match status" value="1"/>
</dbReference>
<evidence type="ECO:0000256" key="9">
    <source>
        <dbReference type="ARBA" id="ARBA00023136"/>
    </source>
</evidence>
<evidence type="ECO:0000256" key="8">
    <source>
        <dbReference type="ARBA" id="ARBA00023077"/>
    </source>
</evidence>
<evidence type="ECO:0000259" key="15">
    <source>
        <dbReference type="Pfam" id="PF00593"/>
    </source>
</evidence>
<dbReference type="InterPro" id="IPR023996">
    <property type="entry name" value="TonB-dep_OMP_SusC/RagA"/>
</dbReference>
<dbReference type="STRING" id="143223.SAMN05878281_0564"/>
<evidence type="ECO:0000256" key="13">
    <source>
        <dbReference type="SAM" id="MobiDB-lite"/>
    </source>
</evidence>
<evidence type="ECO:0000256" key="11">
    <source>
        <dbReference type="PROSITE-ProRule" id="PRU01360"/>
    </source>
</evidence>
<accession>A0A1M7IHZ9</accession>
<evidence type="ECO:0000256" key="10">
    <source>
        <dbReference type="ARBA" id="ARBA00023237"/>
    </source>
</evidence>
<comment type="similarity">
    <text evidence="11 12">Belongs to the TonB-dependent receptor family.</text>
</comment>
<evidence type="ECO:0000256" key="12">
    <source>
        <dbReference type="RuleBase" id="RU003357"/>
    </source>
</evidence>
<sequence>MKLELKNVFNLKVFIVKGFLMFAVILVFCFPLNSLYASGSMANLNEFIISKNFQEVTVSGVVVDKDGVPLPGANVSEKGTSNGTQTDFDGKFSLIVSGENAILSISFMGFVTTDVPVEGRETLSITLEDSAAALDEVVVVGYGTQSRRDVTAAIASVPMDEIKDMPVSNVAIGIQGKVPGVQIQQTSGAPGSTPSIKVRGFGSISAGSDPLIVVDGNMVSAQVFNLINPNEIESIDILKDASSTAIYGSRGSNGVVMVTTSRGKAGRHVVTLDMYTGFQEISNQVDMLNSEQFAEFSREAANNAYLDNVPGATPSDPNDVRPGDYLRYRYPRGENFEWLNFDDPSNLPYHDYQDLIFQRASMNNYQLSASGGTDKVQYAVSGGYLGQNGIIKRSNLDRYTLRANVDINITPRLRMGININPSHSIRQDVNASGHWASNGIINSALAAVPMAPIYSEDGAAYSSQAAISAPYGWPGVPNPIANITEVDNQYSYTNLLTNAYAEYQIFDDLEYRVSGNVNLNNTRRDIYQTSKLPLNQLLPPNQATASTSSEQGINWVFNQTLNYNKNINEMHDLDVLIGMETYKLQYKNSLASGTTFASDIVPTLNAAGQPTSVSSSEAETSTLSYFGRVSYDYDDRYLLNASIRLDGSSVFGPENRWGTFPAGSVGWRLSEEPFMESFTFLSETKLRASYGLSGNNAFDTYYPYIASIGEDNYSFNGNLVTGLGPSSLGNAELGWEKSRQLDVGIDLGLFDQRIYFSVDYYNRTTTDLLLAVNVPTITGFSTAFTNIGEMENKGWEFALNTDNLTGQLLWETNLNLSFNRNEVLELGPNGDPIRSGSGIGQTNITQIGSPIGNFYGFKQLGVFQDEADLQSYPHYATARPGDVKYEDVNGDGEITADDRTIIGNNQPDFVYGVTNTFAYSGFDLSVSLYGQQGGEVLNLSRRFIEQLEGNQNQLTTVLNRWRSPEDLGDGVTPRANSRTTGNNNAVSSRWVEDASFLRVQNITLGYQLPQNFIERIRLQQARIYLSGQNLYTWTEYLGYNPEVSGYEGALTGGVDYGAYPLPRTVTLGVNIGF</sequence>
<dbReference type="PANTHER" id="PTHR32552:SF81">
    <property type="entry name" value="TONB-DEPENDENT OUTER MEMBRANE RECEPTOR"/>
    <property type="match status" value="1"/>
</dbReference>
<evidence type="ECO:0000313" key="18">
    <source>
        <dbReference type="Proteomes" id="UP000190235"/>
    </source>
</evidence>
<evidence type="ECO:0000256" key="2">
    <source>
        <dbReference type="ARBA" id="ARBA00022448"/>
    </source>
</evidence>
<evidence type="ECO:0000256" key="1">
    <source>
        <dbReference type="ARBA" id="ARBA00004571"/>
    </source>
</evidence>
<gene>
    <name evidence="17" type="ORF">SAMN05878281_0564</name>
</gene>
<dbReference type="Pfam" id="PF13715">
    <property type="entry name" value="CarbopepD_reg_2"/>
    <property type="match status" value="1"/>
</dbReference>
<keyword evidence="14" id="KW-1133">Transmembrane helix</keyword>
<evidence type="ECO:0000313" key="17">
    <source>
        <dbReference type="EMBL" id="SHM40456.1"/>
    </source>
</evidence>
<dbReference type="Gene3D" id="2.40.170.20">
    <property type="entry name" value="TonB-dependent receptor, beta-barrel domain"/>
    <property type="match status" value="1"/>
</dbReference>
<keyword evidence="6" id="KW-0408">Iron</keyword>
<dbReference type="GO" id="GO:0009279">
    <property type="term" value="C:cell outer membrane"/>
    <property type="evidence" value="ECO:0007669"/>
    <property type="project" value="UniProtKB-SubCell"/>
</dbReference>
<dbReference type="InterPro" id="IPR036942">
    <property type="entry name" value="Beta-barrel_TonB_sf"/>
</dbReference>
<dbReference type="SUPFAM" id="SSF56935">
    <property type="entry name" value="Porins"/>
    <property type="match status" value="1"/>
</dbReference>
<comment type="subcellular location">
    <subcellularLocation>
        <location evidence="1 11">Cell outer membrane</location>
        <topology evidence="1 11">Multi-pass membrane protein</topology>
    </subcellularLocation>
</comment>
<evidence type="ECO:0000259" key="16">
    <source>
        <dbReference type="Pfam" id="PF07715"/>
    </source>
</evidence>
<evidence type="ECO:0000256" key="14">
    <source>
        <dbReference type="SAM" id="Phobius"/>
    </source>
</evidence>
<evidence type="ECO:0000256" key="5">
    <source>
        <dbReference type="ARBA" id="ARBA00022692"/>
    </source>
</evidence>
<reference evidence="18" key="1">
    <citation type="submission" date="2016-11" db="EMBL/GenBank/DDBJ databases">
        <authorList>
            <person name="Varghese N."/>
            <person name="Submissions S."/>
        </authorList>
    </citation>
    <scope>NUCLEOTIDE SEQUENCE [LARGE SCALE GENOMIC DNA]</scope>
    <source>
        <strain evidence="18">ACAM 48</strain>
    </source>
</reference>
<keyword evidence="18" id="KW-1185">Reference proteome</keyword>
<dbReference type="NCBIfam" id="TIGR04057">
    <property type="entry name" value="SusC_RagA_signa"/>
    <property type="match status" value="1"/>
</dbReference>
<dbReference type="InterPro" id="IPR000531">
    <property type="entry name" value="Beta-barrel_TonB"/>
</dbReference>
<keyword evidence="10 11" id="KW-0998">Cell outer membrane</keyword>
<keyword evidence="2 11" id="KW-0813">Transport</keyword>
<feature type="transmembrane region" description="Helical" evidence="14">
    <location>
        <begin position="12"/>
        <end position="36"/>
    </location>
</feature>
<feature type="domain" description="TonB-dependent receptor plug" evidence="16">
    <location>
        <begin position="147"/>
        <end position="255"/>
    </location>
</feature>
<feature type="domain" description="TonB-dependent receptor-like beta-barrel" evidence="15">
    <location>
        <begin position="478"/>
        <end position="1030"/>
    </location>
</feature>
<dbReference type="InterPro" id="IPR008969">
    <property type="entry name" value="CarboxyPept-like_regulatory"/>
</dbReference>
<evidence type="ECO:0000256" key="6">
    <source>
        <dbReference type="ARBA" id="ARBA00023004"/>
    </source>
</evidence>
<dbReference type="OrthoDB" id="9768177at2"/>
<organism evidence="17 18">
    <name type="scientific">Salegentibacter salegens</name>
    <dbReference type="NCBI Taxonomy" id="143223"/>
    <lineage>
        <taxon>Bacteria</taxon>
        <taxon>Pseudomonadati</taxon>
        <taxon>Bacteroidota</taxon>
        <taxon>Flavobacteriia</taxon>
        <taxon>Flavobacteriales</taxon>
        <taxon>Flavobacteriaceae</taxon>
        <taxon>Salegentibacter</taxon>
    </lineage>
</organism>
<keyword evidence="9 11" id="KW-0472">Membrane</keyword>
<dbReference type="Gene3D" id="2.170.130.10">
    <property type="entry name" value="TonB-dependent receptor, plug domain"/>
    <property type="match status" value="1"/>
</dbReference>
<protein>
    <submittedName>
        <fullName evidence="17">TonB-linked outer membrane protein, SusC/RagA family</fullName>
    </submittedName>
</protein>
<keyword evidence="5 11" id="KW-0812">Transmembrane</keyword>
<feature type="region of interest" description="Disordered" evidence="13">
    <location>
        <begin position="965"/>
        <end position="984"/>
    </location>
</feature>
<proteinExistence type="inferred from homology"/>
<name>A0A1M7IHZ9_9FLAO</name>
<dbReference type="Pfam" id="PF07715">
    <property type="entry name" value="Plug"/>
    <property type="match status" value="1"/>
</dbReference>
<keyword evidence="4" id="KW-0410">Iron transport</keyword>
<dbReference type="AlphaFoldDB" id="A0A1M7IHZ9"/>
<dbReference type="Proteomes" id="UP000190235">
    <property type="component" value="Chromosome I"/>
</dbReference>
<dbReference type="InterPro" id="IPR012910">
    <property type="entry name" value="Plug_dom"/>
</dbReference>
<feature type="compositionally biased region" description="Polar residues" evidence="13">
    <location>
        <begin position="974"/>
        <end position="984"/>
    </location>
</feature>
<dbReference type="SUPFAM" id="SSF49464">
    <property type="entry name" value="Carboxypeptidase regulatory domain-like"/>
    <property type="match status" value="1"/>
</dbReference>
<dbReference type="RefSeq" id="WP_079733883.1">
    <property type="nucleotide sequence ID" value="NZ_LT670848.1"/>
</dbReference>
<keyword evidence="8 12" id="KW-0798">TonB box</keyword>
<keyword evidence="3 11" id="KW-1134">Transmembrane beta strand</keyword>
<dbReference type="GO" id="GO:0006826">
    <property type="term" value="P:iron ion transport"/>
    <property type="evidence" value="ECO:0007669"/>
    <property type="project" value="UniProtKB-KW"/>
</dbReference>
<evidence type="ECO:0000256" key="4">
    <source>
        <dbReference type="ARBA" id="ARBA00022496"/>
    </source>
</evidence>